<dbReference type="EMBL" id="SRMP02000006">
    <property type="protein sequence ID" value="MFN0290887.1"/>
    <property type="molecule type" value="Genomic_DNA"/>
</dbReference>
<protein>
    <submittedName>
        <fullName evidence="1">Uncharacterized protein</fullName>
    </submittedName>
</protein>
<evidence type="ECO:0000313" key="2">
    <source>
        <dbReference type="Proteomes" id="UP001517367"/>
    </source>
</evidence>
<name>A0ABW9JEU1_9SPHI</name>
<keyword evidence="2" id="KW-1185">Reference proteome</keyword>
<proteinExistence type="predicted"/>
<organism evidence="1 2">
    <name type="scientific">Pedobacter helvus</name>
    <dbReference type="NCBI Taxonomy" id="2563444"/>
    <lineage>
        <taxon>Bacteria</taxon>
        <taxon>Pseudomonadati</taxon>
        <taxon>Bacteroidota</taxon>
        <taxon>Sphingobacteriia</taxon>
        <taxon>Sphingobacteriales</taxon>
        <taxon>Sphingobacteriaceae</taxon>
        <taxon>Pedobacter</taxon>
    </lineage>
</organism>
<sequence length="201" mass="24091">MDADQKQSLAAKKYQIQLRIKVNEFIERHFLHWLEIYEAILSTNVNHELVQLANVEKEEISFWEKRMFTAPFEKFHFDLQKLNNDAERNIITKLYTSFPSTNPLRFMPTDIVPLLVSDKAAEIIAYFTQQLNVNLEAEVYLMYLYYTPVLKLKLRDIITYAEQLYDFPMEDIVITAINFDWLIFRSMEEEWRFCRRPTGIS</sequence>
<accession>A0ABW9JEU1</accession>
<dbReference type="RefSeq" id="WP_138730101.1">
    <property type="nucleotide sequence ID" value="NZ_SRMP02000006.1"/>
</dbReference>
<evidence type="ECO:0000313" key="1">
    <source>
        <dbReference type="EMBL" id="MFN0290887.1"/>
    </source>
</evidence>
<reference evidence="1 2" key="1">
    <citation type="submission" date="2024-12" db="EMBL/GenBank/DDBJ databases">
        <authorList>
            <person name="Hu S."/>
        </authorList>
    </citation>
    <scope>NUCLEOTIDE SEQUENCE [LARGE SCALE GENOMIC DNA]</scope>
    <source>
        <strain evidence="1 2">P-25</strain>
    </source>
</reference>
<comment type="caution">
    <text evidence="1">The sequence shown here is derived from an EMBL/GenBank/DDBJ whole genome shotgun (WGS) entry which is preliminary data.</text>
</comment>
<gene>
    <name evidence="1" type="ORF">E5L68_005765</name>
</gene>
<dbReference type="Proteomes" id="UP001517367">
    <property type="component" value="Unassembled WGS sequence"/>
</dbReference>